<dbReference type="Pfam" id="PF13407">
    <property type="entry name" value="Peripla_BP_4"/>
    <property type="match status" value="1"/>
</dbReference>
<feature type="signal peptide" evidence="4">
    <location>
        <begin position="1"/>
        <end position="26"/>
    </location>
</feature>
<dbReference type="SUPFAM" id="SSF53822">
    <property type="entry name" value="Periplasmic binding protein-like I"/>
    <property type="match status" value="1"/>
</dbReference>
<dbReference type="InterPro" id="IPR025997">
    <property type="entry name" value="SBP_2_dom"/>
</dbReference>
<dbReference type="CDD" id="cd01536">
    <property type="entry name" value="PBP1_ABC_sugar_binding-like"/>
    <property type="match status" value="1"/>
</dbReference>
<organism evidence="6 7">
    <name type="scientific">Hoeflea poritis</name>
    <dbReference type="NCBI Taxonomy" id="2993659"/>
    <lineage>
        <taxon>Bacteria</taxon>
        <taxon>Pseudomonadati</taxon>
        <taxon>Pseudomonadota</taxon>
        <taxon>Alphaproteobacteria</taxon>
        <taxon>Hyphomicrobiales</taxon>
        <taxon>Rhizobiaceae</taxon>
        <taxon>Hoeflea</taxon>
    </lineage>
</organism>
<comment type="subcellular location">
    <subcellularLocation>
        <location evidence="1">Cell envelope</location>
    </subcellularLocation>
</comment>
<dbReference type="Gene3D" id="3.40.50.2300">
    <property type="match status" value="2"/>
</dbReference>
<dbReference type="InterPro" id="IPR028082">
    <property type="entry name" value="Peripla_BP_I"/>
</dbReference>
<name>A0ABT4VWJ5_9HYPH</name>
<feature type="chain" id="PRO_5046862169" evidence="4">
    <location>
        <begin position="27"/>
        <end position="333"/>
    </location>
</feature>
<keyword evidence="3 4" id="KW-0732">Signal</keyword>
<proteinExistence type="inferred from homology"/>
<evidence type="ECO:0000256" key="1">
    <source>
        <dbReference type="ARBA" id="ARBA00004196"/>
    </source>
</evidence>
<sequence length="333" mass="35322">MISKFKMTVFAAGLAAAGLYAGASQAEDYNIAFFAASSQNGFNQAIYEGIEEKAKELGNVTTEIYDGQFNAAHQYSQIEDVLASGKFDGYVVMANDTVGIAGAVEQLVAAGKPVVSTLFPIGPDLTTLDPQVEGLTSTVASPPADGAKAQAQAVVDHCKDRDPCNVVIIIGQLIFPFDNLRYEAFREVLDAHDNIKVVATGEGSYSPDVSLTAMTDILQSNSDVHVVLSNADQHLVGAEIALEAAGYTVPDLYLSGGGAANIAITAIREGRWDATLAYFPKTMGSMALDIVVKKLKGEDVPSSVNMDEVGPMPFIITKKELDASPDFVGEWEQ</sequence>
<gene>
    <name evidence="6" type="ORF">OOZ53_23675</name>
</gene>
<evidence type="ECO:0000259" key="5">
    <source>
        <dbReference type="Pfam" id="PF13407"/>
    </source>
</evidence>
<comment type="caution">
    <text evidence="6">The sequence shown here is derived from an EMBL/GenBank/DDBJ whole genome shotgun (WGS) entry which is preliminary data.</text>
</comment>
<evidence type="ECO:0000256" key="3">
    <source>
        <dbReference type="ARBA" id="ARBA00022729"/>
    </source>
</evidence>
<dbReference type="PANTHER" id="PTHR46847:SF1">
    <property type="entry name" value="D-ALLOSE-BINDING PERIPLASMIC PROTEIN-RELATED"/>
    <property type="match status" value="1"/>
</dbReference>
<evidence type="ECO:0000256" key="2">
    <source>
        <dbReference type="ARBA" id="ARBA00007639"/>
    </source>
</evidence>
<evidence type="ECO:0000313" key="7">
    <source>
        <dbReference type="Proteomes" id="UP001148313"/>
    </source>
</evidence>
<feature type="domain" description="Periplasmic binding protein" evidence="5">
    <location>
        <begin position="31"/>
        <end position="298"/>
    </location>
</feature>
<reference evidence="6" key="1">
    <citation type="submission" date="2022-11" db="EMBL/GenBank/DDBJ databases">
        <title>Hoeflea poritis sp. nov., isolated from scleractinian coral Porites lutea.</title>
        <authorList>
            <person name="Zhang G."/>
            <person name="Wei Q."/>
            <person name="Cai L."/>
        </authorList>
    </citation>
    <scope>NUCLEOTIDE SEQUENCE</scope>
    <source>
        <strain evidence="6">E7-10</strain>
    </source>
</reference>
<dbReference type="EMBL" id="JAPJZH010000022">
    <property type="protein sequence ID" value="MDA4848378.1"/>
    <property type="molecule type" value="Genomic_DNA"/>
</dbReference>
<dbReference type="Proteomes" id="UP001148313">
    <property type="component" value="Unassembled WGS sequence"/>
</dbReference>
<evidence type="ECO:0000313" key="6">
    <source>
        <dbReference type="EMBL" id="MDA4848378.1"/>
    </source>
</evidence>
<evidence type="ECO:0000256" key="4">
    <source>
        <dbReference type="SAM" id="SignalP"/>
    </source>
</evidence>
<dbReference type="PANTHER" id="PTHR46847">
    <property type="entry name" value="D-ALLOSE-BINDING PERIPLASMIC PROTEIN-RELATED"/>
    <property type="match status" value="1"/>
</dbReference>
<protein>
    <submittedName>
        <fullName evidence="6">Sugar ABC transporter substrate-binding protein</fullName>
    </submittedName>
</protein>
<keyword evidence="7" id="KW-1185">Reference proteome</keyword>
<dbReference type="RefSeq" id="WP_271092239.1">
    <property type="nucleotide sequence ID" value="NZ_JAPJZH010000022.1"/>
</dbReference>
<comment type="similarity">
    <text evidence="2">Belongs to the bacterial solute-binding protein 2 family.</text>
</comment>
<accession>A0ABT4VWJ5</accession>